<evidence type="ECO:0000256" key="5">
    <source>
        <dbReference type="ARBA" id="ARBA00022692"/>
    </source>
</evidence>
<evidence type="ECO:0000256" key="2">
    <source>
        <dbReference type="ARBA" id="ARBA00022428"/>
    </source>
</evidence>
<dbReference type="Gene3D" id="1.20.120.1780">
    <property type="entry name" value="UbiA prenyltransferase"/>
    <property type="match status" value="1"/>
</dbReference>
<dbReference type="EMBL" id="LN515532">
    <property type="protein sequence ID" value="CEA15588.1"/>
    <property type="molecule type" value="Genomic_DNA"/>
</dbReference>
<dbReference type="GO" id="GO:0042371">
    <property type="term" value="P:vitamin K biosynthetic process"/>
    <property type="evidence" value="ECO:0007669"/>
    <property type="project" value="TreeGrafter"/>
</dbReference>
<evidence type="ECO:0000256" key="9">
    <source>
        <dbReference type="NCBIfam" id="TIGR00751"/>
    </source>
</evidence>
<dbReference type="UniPathway" id="UPA00079">
    <property type="reaction ID" value="UER00168"/>
</dbReference>
<dbReference type="PIRSF" id="PIRSF005355">
    <property type="entry name" value="UBIAD1"/>
    <property type="match status" value="1"/>
</dbReference>
<dbReference type="AlphaFoldDB" id="A0A098BZI7"/>
<accession>A0A098BZI7</accession>
<dbReference type="PANTHER" id="PTHR13929:SF0">
    <property type="entry name" value="UBIA PRENYLTRANSFERASE DOMAIN-CONTAINING PROTEIN 1"/>
    <property type="match status" value="1"/>
</dbReference>
<protein>
    <recommendedName>
        <fullName evidence="8 9">1,4-dihydroxy-2-naphthoate octaprenyltransferase</fullName>
        <shortName evidence="8">DHNA-octaprenyltransferase</shortName>
        <ecNumber evidence="8 9">2.5.1.74</ecNumber>
    </recommendedName>
</protein>
<evidence type="ECO:0000256" key="7">
    <source>
        <dbReference type="ARBA" id="ARBA00023136"/>
    </source>
</evidence>
<keyword evidence="7 8" id="KW-0472">Membrane</keyword>
<dbReference type="OrthoDB" id="9767568at2"/>
<dbReference type="InterPro" id="IPR026046">
    <property type="entry name" value="UBIAD1"/>
</dbReference>
<keyword evidence="4 8" id="KW-0808">Transferase</keyword>
<organism evidence="10 11">
    <name type="scientific">Fermentimonas caenicola</name>
    <dbReference type="NCBI Taxonomy" id="1562970"/>
    <lineage>
        <taxon>Bacteria</taxon>
        <taxon>Pseudomonadati</taxon>
        <taxon>Bacteroidota</taxon>
        <taxon>Bacteroidia</taxon>
        <taxon>Bacteroidales</taxon>
        <taxon>Dysgonomonadaceae</taxon>
        <taxon>Fermentimonas</taxon>
    </lineage>
</organism>
<evidence type="ECO:0000256" key="1">
    <source>
        <dbReference type="ARBA" id="ARBA00004141"/>
    </source>
</evidence>
<feature type="transmembrane region" description="Helical" evidence="8">
    <location>
        <begin position="38"/>
        <end position="58"/>
    </location>
</feature>
<dbReference type="Proteomes" id="UP000032417">
    <property type="component" value="Chromosome 1"/>
</dbReference>
<keyword evidence="5 8" id="KW-0812">Transmembrane</keyword>
<dbReference type="HAMAP" id="MF_01937">
    <property type="entry name" value="MenA_1"/>
    <property type="match status" value="1"/>
</dbReference>
<feature type="transmembrane region" description="Helical" evidence="8">
    <location>
        <begin position="250"/>
        <end position="268"/>
    </location>
</feature>
<comment type="catalytic activity">
    <reaction evidence="8">
        <text>an all-trans-polyprenyl diphosphate + 1,4-dihydroxy-2-naphthoate + H(+) = a 2-demethylmenaquinol + CO2 + diphosphate</text>
        <dbReference type="Rhea" id="RHEA:26478"/>
        <dbReference type="Rhea" id="RHEA-COMP:9563"/>
        <dbReference type="Rhea" id="RHEA-COMP:9564"/>
        <dbReference type="ChEBI" id="CHEBI:11173"/>
        <dbReference type="ChEBI" id="CHEBI:15378"/>
        <dbReference type="ChEBI" id="CHEBI:16526"/>
        <dbReference type="ChEBI" id="CHEBI:33019"/>
        <dbReference type="ChEBI" id="CHEBI:55437"/>
        <dbReference type="ChEBI" id="CHEBI:58914"/>
        <dbReference type="EC" id="2.5.1.74"/>
    </reaction>
</comment>
<keyword evidence="11" id="KW-1185">Reference proteome</keyword>
<keyword evidence="3 8" id="KW-1003">Cell membrane</keyword>
<comment type="pathway">
    <text evidence="8">Quinol/quinone metabolism; menaquinone biosynthesis; menaquinol from 1,4-dihydroxy-2-naphthoate: step 1/2.</text>
</comment>
<dbReference type="KEGG" id="pbt:ING2E5B_0824"/>
<feature type="transmembrane region" description="Helical" evidence="8">
    <location>
        <begin position="123"/>
        <end position="142"/>
    </location>
</feature>
<comment type="subcellular location">
    <subcellularLocation>
        <location evidence="8">Cell membrane</location>
        <topology evidence="8">Multi-pass membrane protein</topology>
    </subcellularLocation>
    <subcellularLocation>
        <location evidence="1">Membrane</location>
        <topology evidence="1">Multi-pass membrane protein</topology>
    </subcellularLocation>
</comment>
<feature type="transmembrane region" description="Helical" evidence="8">
    <location>
        <begin position="225"/>
        <end position="244"/>
    </location>
</feature>
<evidence type="ECO:0000256" key="6">
    <source>
        <dbReference type="ARBA" id="ARBA00022989"/>
    </source>
</evidence>
<reference evidence="10 11" key="1">
    <citation type="submission" date="2014-08" db="EMBL/GenBank/DDBJ databases">
        <authorList>
            <person name="Wibberg D."/>
        </authorList>
    </citation>
    <scope>NUCLEOTIDE SEQUENCE [LARGE SCALE GENOMIC DNA]</scope>
    <source>
        <strain evidence="11">ING2-E5B</strain>
    </source>
</reference>
<feature type="transmembrane region" description="Helical" evidence="8">
    <location>
        <begin position="12"/>
        <end position="32"/>
    </location>
</feature>
<dbReference type="InterPro" id="IPR004657">
    <property type="entry name" value="MenA"/>
</dbReference>
<proteinExistence type="inferred from homology"/>
<evidence type="ECO:0000256" key="3">
    <source>
        <dbReference type="ARBA" id="ARBA00022475"/>
    </source>
</evidence>
<evidence type="ECO:0000313" key="11">
    <source>
        <dbReference type="Proteomes" id="UP000032417"/>
    </source>
</evidence>
<dbReference type="InterPro" id="IPR000537">
    <property type="entry name" value="UbiA_prenyltransferase"/>
</dbReference>
<dbReference type="InterPro" id="IPR044878">
    <property type="entry name" value="UbiA_sf"/>
</dbReference>
<dbReference type="Gene3D" id="1.10.357.140">
    <property type="entry name" value="UbiA prenyltransferase"/>
    <property type="match status" value="1"/>
</dbReference>
<feature type="transmembrane region" description="Helical" evidence="8">
    <location>
        <begin position="93"/>
        <end position="117"/>
    </location>
</feature>
<sequence length="301" mass="33507">MATFKQWISAFRLRTLFLAVATVILGSGLSIYEDKFNISVFIFALLLAVSIQILANLANDLGDYLKGTDTTGKREGPTRALQGGAISVREMKYAVIIFIVICLFSGIVLVSLAYPYINGTNALILLVTGLLCILAALFYTMGKNAYGYKGWGDLFAFFFFGPVPVIGTYFLHTHDFTHIPVLPAVGIGIISTMILNINNMRDMDNDRSSGKHTVAVKLGLPKSKMYHTILTMASFFCFLSFNNIYEPSPWYRYIYLIFFLTLFKILIGIQRKKGSELDPYLKPTALSGFIIAVVFSICINL</sequence>
<comment type="similarity">
    <text evidence="8">Belongs to the MenA family. Type 1 subfamily.</text>
</comment>
<comment type="function">
    <text evidence="8">Conversion of 1,4-dihydroxy-2-naphthoate (DHNA) to demethylmenaquinone (DMK).</text>
</comment>
<dbReference type="HOGENOM" id="CLU_043611_1_1_10"/>
<feature type="transmembrane region" description="Helical" evidence="8">
    <location>
        <begin position="178"/>
        <end position="197"/>
    </location>
</feature>
<dbReference type="NCBIfam" id="TIGR00751">
    <property type="entry name" value="menA"/>
    <property type="match status" value="1"/>
</dbReference>
<feature type="transmembrane region" description="Helical" evidence="8">
    <location>
        <begin position="280"/>
        <end position="299"/>
    </location>
</feature>
<dbReference type="CDD" id="cd13962">
    <property type="entry name" value="PT_UbiA_UBIAD1"/>
    <property type="match status" value="1"/>
</dbReference>
<evidence type="ECO:0000256" key="8">
    <source>
        <dbReference type="HAMAP-Rule" id="MF_01937"/>
    </source>
</evidence>
<dbReference type="PANTHER" id="PTHR13929">
    <property type="entry name" value="1,4-DIHYDROXY-2-NAPHTHOATE OCTAPRENYLTRANSFERASE"/>
    <property type="match status" value="1"/>
</dbReference>
<keyword evidence="2 8" id="KW-0474">Menaquinone biosynthesis</keyword>
<gene>
    <name evidence="8" type="primary">menA</name>
    <name evidence="10" type="ORF">ING2E5B_0824</name>
</gene>
<dbReference type="GO" id="GO:0009234">
    <property type="term" value="P:menaquinone biosynthetic process"/>
    <property type="evidence" value="ECO:0007669"/>
    <property type="project" value="UniProtKB-UniRule"/>
</dbReference>
<evidence type="ECO:0000313" key="10">
    <source>
        <dbReference type="EMBL" id="CEA15588.1"/>
    </source>
</evidence>
<dbReference type="Pfam" id="PF01040">
    <property type="entry name" value="UbiA"/>
    <property type="match status" value="1"/>
</dbReference>
<keyword evidence="6 8" id="KW-1133">Transmembrane helix</keyword>
<feature type="transmembrane region" description="Helical" evidence="8">
    <location>
        <begin position="154"/>
        <end position="172"/>
    </location>
</feature>
<dbReference type="STRING" id="1562970.ING2E5B_0824"/>
<dbReference type="EC" id="2.5.1.74" evidence="8 9"/>
<evidence type="ECO:0000256" key="4">
    <source>
        <dbReference type="ARBA" id="ARBA00022679"/>
    </source>
</evidence>
<dbReference type="GO" id="GO:0005886">
    <property type="term" value="C:plasma membrane"/>
    <property type="evidence" value="ECO:0007669"/>
    <property type="project" value="UniProtKB-SubCell"/>
</dbReference>
<name>A0A098BZI7_9BACT</name>
<dbReference type="GO" id="GO:0046428">
    <property type="term" value="F:1,4-dihydroxy-2-naphthoate polyprenyltransferase activity"/>
    <property type="evidence" value="ECO:0007669"/>
    <property type="project" value="UniProtKB-UniRule"/>
</dbReference>